<keyword evidence="1" id="KW-0430">Lectin</keyword>
<feature type="coiled-coil region" evidence="3">
    <location>
        <begin position="63"/>
        <end position="90"/>
    </location>
</feature>
<accession>A0A315V5A2</accession>
<dbReference type="GO" id="GO:0030246">
    <property type="term" value="F:carbohydrate binding"/>
    <property type="evidence" value="ECO:0007669"/>
    <property type="project" value="UniProtKB-KW"/>
</dbReference>
<organism evidence="6 7">
    <name type="scientific">Gambusia affinis</name>
    <name type="common">Western mosquitofish</name>
    <name type="synonym">Heterandria affinis</name>
    <dbReference type="NCBI Taxonomy" id="33528"/>
    <lineage>
        <taxon>Eukaryota</taxon>
        <taxon>Metazoa</taxon>
        <taxon>Chordata</taxon>
        <taxon>Craniata</taxon>
        <taxon>Vertebrata</taxon>
        <taxon>Euteleostomi</taxon>
        <taxon>Actinopterygii</taxon>
        <taxon>Neopterygii</taxon>
        <taxon>Teleostei</taxon>
        <taxon>Neoteleostei</taxon>
        <taxon>Acanthomorphata</taxon>
        <taxon>Ovalentaria</taxon>
        <taxon>Atherinomorphae</taxon>
        <taxon>Cyprinodontiformes</taxon>
        <taxon>Poeciliidae</taxon>
        <taxon>Poeciliinae</taxon>
        <taxon>Gambusia</taxon>
    </lineage>
</organism>
<dbReference type="Proteomes" id="UP000250572">
    <property type="component" value="Unassembled WGS sequence"/>
</dbReference>
<evidence type="ECO:0000256" key="2">
    <source>
        <dbReference type="ARBA" id="ARBA00023157"/>
    </source>
</evidence>
<dbReference type="InterPro" id="IPR016187">
    <property type="entry name" value="CTDL_fold"/>
</dbReference>
<dbReference type="Gene3D" id="3.10.100.10">
    <property type="entry name" value="Mannose-Binding Protein A, subunit A"/>
    <property type="match status" value="1"/>
</dbReference>
<dbReference type="EMBL" id="NHOQ01002347">
    <property type="protein sequence ID" value="PWA18259.1"/>
    <property type="molecule type" value="Genomic_DNA"/>
</dbReference>
<evidence type="ECO:0000313" key="7">
    <source>
        <dbReference type="Proteomes" id="UP000250572"/>
    </source>
</evidence>
<dbReference type="AlphaFoldDB" id="A0A315V5A2"/>
<dbReference type="PANTHER" id="PTHR46746">
    <property type="entry name" value="KILLER CELL LECTIN-LIKE RECEPTOR SUBFAMILY F MEMBER 2"/>
    <property type="match status" value="1"/>
</dbReference>
<feature type="compositionally biased region" description="Polar residues" evidence="4">
    <location>
        <begin position="1"/>
        <end position="19"/>
    </location>
</feature>
<proteinExistence type="predicted"/>
<keyword evidence="3" id="KW-0175">Coiled coil</keyword>
<keyword evidence="7" id="KW-1185">Reference proteome</keyword>
<keyword evidence="2" id="KW-1015">Disulfide bond</keyword>
<reference evidence="6 7" key="1">
    <citation type="journal article" date="2018" name="G3 (Bethesda)">
        <title>A High-Quality Reference Genome for the Invasive Mosquitofish Gambusia affinis Using a Chicago Library.</title>
        <authorList>
            <person name="Hoffberg S.L."/>
            <person name="Troendle N.J."/>
            <person name="Glenn T.C."/>
            <person name="Mahmud O."/>
            <person name="Louha S."/>
            <person name="Chalopin D."/>
            <person name="Bennetzen J.L."/>
            <person name="Mauricio R."/>
        </authorList>
    </citation>
    <scope>NUCLEOTIDE SEQUENCE [LARGE SCALE GENOMIC DNA]</scope>
    <source>
        <strain evidence="6">NE01/NJP1002.9</strain>
        <tissue evidence="6">Muscle</tissue>
    </source>
</reference>
<sequence length="168" mass="19260">MENTGDNEVYSTGTVNNDKYSPESEAEAEEEPSPLTRSRLYLLGLGIFGALVAGTVIYMSVKMAVQRENINDLTTERKILIKERKMMQNQELGQDNDKGCYMCLDDWILYKDKWYLFYDKPAPWMTWEQSRRFCQDRGADLVVIDDLQEQRSATAEDSGTDSPSGPLY</sequence>
<keyword evidence="5" id="KW-1133">Transmembrane helix</keyword>
<comment type="caution">
    <text evidence="6">The sequence shown here is derived from an EMBL/GenBank/DDBJ whole genome shotgun (WGS) entry which is preliminary data.</text>
</comment>
<keyword evidence="5" id="KW-0812">Transmembrane</keyword>
<feature type="transmembrane region" description="Helical" evidence="5">
    <location>
        <begin position="40"/>
        <end position="61"/>
    </location>
</feature>
<dbReference type="InterPro" id="IPR051379">
    <property type="entry name" value="C-type_Lectin_Receptor_IMM"/>
</dbReference>
<evidence type="ECO:0008006" key="8">
    <source>
        <dbReference type="Google" id="ProtNLM"/>
    </source>
</evidence>
<feature type="region of interest" description="Disordered" evidence="4">
    <location>
        <begin position="1"/>
        <end position="32"/>
    </location>
</feature>
<evidence type="ECO:0000313" key="6">
    <source>
        <dbReference type="EMBL" id="PWA18259.1"/>
    </source>
</evidence>
<dbReference type="PANTHER" id="PTHR46746:SF9">
    <property type="entry name" value="CD209 ANTIGEN-LIKE PROTEIN C-LIKE"/>
    <property type="match status" value="1"/>
</dbReference>
<evidence type="ECO:0000256" key="1">
    <source>
        <dbReference type="ARBA" id="ARBA00022734"/>
    </source>
</evidence>
<evidence type="ECO:0000256" key="4">
    <source>
        <dbReference type="SAM" id="MobiDB-lite"/>
    </source>
</evidence>
<feature type="region of interest" description="Disordered" evidence="4">
    <location>
        <begin position="149"/>
        <end position="168"/>
    </location>
</feature>
<feature type="compositionally biased region" description="Polar residues" evidence="4">
    <location>
        <begin position="150"/>
        <end position="168"/>
    </location>
</feature>
<protein>
    <recommendedName>
        <fullName evidence="8">C-type lectin domain-containing protein</fullName>
    </recommendedName>
</protein>
<keyword evidence="5" id="KW-0472">Membrane</keyword>
<evidence type="ECO:0000256" key="5">
    <source>
        <dbReference type="SAM" id="Phobius"/>
    </source>
</evidence>
<evidence type="ECO:0000256" key="3">
    <source>
        <dbReference type="SAM" id="Coils"/>
    </source>
</evidence>
<dbReference type="InterPro" id="IPR016186">
    <property type="entry name" value="C-type_lectin-like/link_sf"/>
</dbReference>
<dbReference type="SUPFAM" id="SSF56436">
    <property type="entry name" value="C-type lectin-like"/>
    <property type="match status" value="1"/>
</dbReference>
<gene>
    <name evidence="6" type="ORF">CCH79_00020446</name>
</gene>
<name>A0A315V5A2_GAMAF</name>